<dbReference type="OrthoDB" id="9809586at2"/>
<evidence type="ECO:0000259" key="1">
    <source>
        <dbReference type="Pfam" id="PF13460"/>
    </source>
</evidence>
<keyword evidence="3" id="KW-1185">Reference proteome</keyword>
<dbReference type="STRING" id="360412.LARV_02824"/>
<dbReference type="InterPro" id="IPR016040">
    <property type="entry name" value="NAD(P)-bd_dom"/>
</dbReference>
<organism evidence="2">
    <name type="scientific">Longilinea arvoryzae</name>
    <dbReference type="NCBI Taxonomy" id="360412"/>
    <lineage>
        <taxon>Bacteria</taxon>
        <taxon>Bacillati</taxon>
        <taxon>Chloroflexota</taxon>
        <taxon>Anaerolineae</taxon>
        <taxon>Anaerolineales</taxon>
        <taxon>Anaerolineaceae</taxon>
        <taxon>Longilinea</taxon>
    </lineage>
</organism>
<dbReference type="PANTHER" id="PTHR12126:SF11">
    <property type="entry name" value="NADH DEHYDROGENASE [UBIQUINONE] 1 ALPHA SUBCOMPLEX SUBUNIT 9, MITOCHONDRIAL"/>
    <property type="match status" value="1"/>
</dbReference>
<proteinExistence type="predicted"/>
<sequence>MILVTGGTGFIGRELVRQLVSMGKPVRTLLRPSTNSPALPKGVPVEVAVCSLLDERGLRAAMKGVDTVFHLASAEHQSTGADLTQVDVEGTHQVALAAAQAGIEHFFFLSHLGADRASAYPVLRAKALAESAIVHSGVPYTIFRSGAVFGPGDYLFSGLTRLMRMLPIAFFLPGDGGHLVQPIWVEDLVTCMLMALESNAYENQVLSIGGAEYLSLREILKIIENATGMRRIPVEVYPATVRVFALWYEQTFHHFPLSLFWLDYLSSDRTCPVDTIPRMFGLMPARFNQQSEYLKYVSNPKTKRKQ</sequence>
<dbReference type="Pfam" id="PF13460">
    <property type="entry name" value="NAD_binding_10"/>
    <property type="match status" value="1"/>
</dbReference>
<evidence type="ECO:0000313" key="2">
    <source>
        <dbReference type="EMBL" id="GAP15044.1"/>
    </source>
</evidence>
<accession>A0A0S7BIW1</accession>
<name>A0A0S7BIW1_9CHLR</name>
<dbReference type="InterPro" id="IPR036291">
    <property type="entry name" value="NAD(P)-bd_dom_sf"/>
</dbReference>
<dbReference type="Proteomes" id="UP000055060">
    <property type="component" value="Unassembled WGS sequence"/>
</dbReference>
<dbReference type="Gene3D" id="3.40.50.720">
    <property type="entry name" value="NAD(P)-binding Rossmann-like Domain"/>
    <property type="match status" value="1"/>
</dbReference>
<dbReference type="PANTHER" id="PTHR12126">
    <property type="entry name" value="NADH-UBIQUINONE OXIDOREDUCTASE 39 KDA SUBUNIT-RELATED"/>
    <property type="match status" value="1"/>
</dbReference>
<dbReference type="AlphaFoldDB" id="A0A0S7BIW1"/>
<dbReference type="SUPFAM" id="SSF51735">
    <property type="entry name" value="NAD(P)-binding Rossmann-fold domains"/>
    <property type="match status" value="1"/>
</dbReference>
<dbReference type="EMBL" id="DF967972">
    <property type="protein sequence ID" value="GAP15044.1"/>
    <property type="molecule type" value="Genomic_DNA"/>
</dbReference>
<dbReference type="GO" id="GO:0044877">
    <property type="term" value="F:protein-containing complex binding"/>
    <property type="evidence" value="ECO:0007669"/>
    <property type="project" value="TreeGrafter"/>
</dbReference>
<protein>
    <submittedName>
        <fullName evidence="2">Nucleoside-diphosphate-sugar epimerase</fullName>
    </submittedName>
</protein>
<dbReference type="RefSeq" id="WP_075074246.1">
    <property type="nucleotide sequence ID" value="NZ_DF967972.1"/>
</dbReference>
<gene>
    <name evidence="2" type="ORF">LARV_02824</name>
</gene>
<dbReference type="InterPro" id="IPR051207">
    <property type="entry name" value="ComplexI_NDUFA9_subunit"/>
</dbReference>
<reference evidence="2" key="1">
    <citation type="submission" date="2015-07" db="EMBL/GenBank/DDBJ databases">
        <title>Draft Genome Sequences of Anaerolinea thermolimosa IMO-1, Bellilinea caldifistulae GOMI-1, Leptolinea tardivitalis YMTK-2, Levilinea saccharolytica KIBI-1,Longilinea arvoryzae KOME-1, Previously Described as Members of the Anaerolineaceae (Chloroflexi).</title>
        <authorList>
            <person name="Sekiguchi Y."/>
            <person name="Ohashi A."/>
            <person name="Matsuura N."/>
            <person name="Tourlousse M.D."/>
        </authorList>
    </citation>
    <scope>NUCLEOTIDE SEQUENCE [LARGE SCALE GENOMIC DNA]</scope>
    <source>
        <strain evidence="2">KOME-1</strain>
    </source>
</reference>
<feature type="domain" description="NAD(P)-binding" evidence="1">
    <location>
        <begin position="6"/>
        <end position="147"/>
    </location>
</feature>
<evidence type="ECO:0000313" key="3">
    <source>
        <dbReference type="Proteomes" id="UP000055060"/>
    </source>
</evidence>